<comment type="caution">
    <text evidence="1">The sequence shown here is derived from an EMBL/GenBank/DDBJ whole genome shotgun (WGS) entry which is preliminary data.</text>
</comment>
<name>A0A0F8ZFG0_9ZZZZ</name>
<dbReference type="EMBL" id="LAZR01048166">
    <property type="protein sequence ID" value="KKK92547.1"/>
    <property type="molecule type" value="Genomic_DNA"/>
</dbReference>
<proteinExistence type="predicted"/>
<gene>
    <name evidence="1" type="ORF">LCGC14_2701820</name>
</gene>
<feature type="non-terminal residue" evidence="1">
    <location>
        <position position="1"/>
    </location>
</feature>
<accession>A0A0F8ZFG0</accession>
<reference evidence="1" key="1">
    <citation type="journal article" date="2015" name="Nature">
        <title>Complex archaea that bridge the gap between prokaryotes and eukaryotes.</title>
        <authorList>
            <person name="Spang A."/>
            <person name="Saw J.H."/>
            <person name="Jorgensen S.L."/>
            <person name="Zaremba-Niedzwiedzka K."/>
            <person name="Martijn J."/>
            <person name="Lind A.E."/>
            <person name="van Eijk R."/>
            <person name="Schleper C."/>
            <person name="Guy L."/>
            <person name="Ettema T.J."/>
        </authorList>
    </citation>
    <scope>NUCLEOTIDE SEQUENCE</scope>
</reference>
<dbReference type="AlphaFoldDB" id="A0A0F8ZFG0"/>
<sequence length="101" mass="10916">GMMGGGMMGGGMMGGGMMGGGMMGGGSGYGNDKETKDFMEKTADMRRELNRMRFEFDEAYRAGDETKARSIYQAIEELAEKIRKMAPKGSSFSRGPDGYGR</sequence>
<evidence type="ECO:0000313" key="1">
    <source>
        <dbReference type="EMBL" id="KKK92547.1"/>
    </source>
</evidence>
<protein>
    <submittedName>
        <fullName evidence="1">Uncharacterized protein</fullName>
    </submittedName>
</protein>
<organism evidence="1">
    <name type="scientific">marine sediment metagenome</name>
    <dbReference type="NCBI Taxonomy" id="412755"/>
    <lineage>
        <taxon>unclassified sequences</taxon>
        <taxon>metagenomes</taxon>
        <taxon>ecological metagenomes</taxon>
    </lineage>
</organism>